<name>A0A8J4URW4_CLAMG</name>
<feature type="coiled-coil region" evidence="1">
    <location>
        <begin position="143"/>
        <end position="181"/>
    </location>
</feature>
<evidence type="ECO:0000313" key="2">
    <source>
        <dbReference type="EMBL" id="KAF5901340.1"/>
    </source>
</evidence>
<dbReference type="EMBL" id="QNUK01000115">
    <property type="protein sequence ID" value="KAF5901340.1"/>
    <property type="molecule type" value="Genomic_DNA"/>
</dbReference>
<evidence type="ECO:0000256" key="1">
    <source>
        <dbReference type="SAM" id="Coils"/>
    </source>
</evidence>
<protein>
    <submittedName>
        <fullName evidence="2">Uncharacterized protein</fullName>
    </submittedName>
</protein>
<accession>A0A8J4URW4</accession>
<sequence>MPSVLSRAFGSEDLAENRSQRKEFLDCTLSAAKSSDIIPDVEIDLSLVKYSGLNLATELENSINQVLKDTCSKIPGFVQRLGCASAPFTRVPNAVGLGAVAVSIALELIIAAQDEDKENKNNTLDMMRRVFAEEKPSGVRDSMDEYLKRLRMYLDQLTRALEETERLEKQLSEQLTRLKNSMLHDNQMSSGSLKHWTNGAAFHLQMLIHAARLKTQSSTEHQEELQVHVASIESVLNLYQFDLEELLKQYKTYKKPTISLTHPARWYRLFYHPLDPVTSILETFWFVKDKELDRETSSMYYPLMVRVSRDGYLDYMFDNWDQLKELKNYFSDLKKNVKALIIQNA</sequence>
<comment type="caution">
    <text evidence="2">The sequence shown here is derived from an EMBL/GenBank/DDBJ whole genome shotgun (WGS) entry which is preliminary data.</text>
</comment>
<dbReference type="AlphaFoldDB" id="A0A8J4URW4"/>
<evidence type="ECO:0000313" key="3">
    <source>
        <dbReference type="Proteomes" id="UP000727407"/>
    </source>
</evidence>
<keyword evidence="1" id="KW-0175">Coiled coil</keyword>
<dbReference type="Proteomes" id="UP000727407">
    <property type="component" value="Unassembled WGS sequence"/>
</dbReference>
<proteinExistence type="predicted"/>
<reference evidence="2" key="1">
    <citation type="submission" date="2020-07" db="EMBL/GenBank/DDBJ databases">
        <title>Clarias magur genome sequencing, assembly and annotation.</title>
        <authorList>
            <person name="Kushwaha B."/>
            <person name="Kumar R."/>
            <person name="Das P."/>
            <person name="Joshi C.G."/>
            <person name="Kumar D."/>
            <person name="Nagpure N.S."/>
            <person name="Pandey M."/>
            <person name="Agarwal S."/>
            <person name="Srivastava S."/>
            <person name="Singh M."/>
            <person name="Sahoo L."/>
            <person name="Jayasankar P."/>
            <person name="Meher P.K."/>
            <person name="Koringa P.G."/>
            <person name="Iquebal M.A."/>
            <person name="Das S.P."/>
            <person name="Bit A."/>
            <person name="Patnaik S."/>
            <person name="Patel N."/>
            <person name="Shah T.M."/>
            <person name="Hinsu A."/>
            <person name="Jena J.K."/>
        </authorList>
    </citation>
    <scope>NUCLEOTIDE SEQUENCE</scope>
    <source>
        <strain evidence="2">CIFAMagur01</strain>
        <tissue evidence="2">Testis</tissue>
    </source>
</reference>
<organism evidence="2 3">
    <name type="scientific">Clarias magur</name>
    <name type="common">Asian catfish</name>
    <name type="synonym">Macropteronotus magur</name>
    <dbReference type="NCBI Taxonomy" id="1594786"/>
    <lineage>
        <taxon>Eukaryota</taxon>
        <taxon>Metazoa</taxon>
        <taxon>Chordata</taxon>
        <taxon>Craniata</taxon>
        <taxon>Vertebrata</taxon>
        <taxon>Euteleostomi</taxon>
        <taxon>Actinopterygii</taxon>
        <taxon>Neopterygii</taxon>
        <taxon>Teleostei</taxon>
        <taxon>Ostariophysi</taxon>
        <taxon>Siluriformes</taxon>
        <taxon>Clariidae</taxon>
        <taxon>Clarias</taxon>
    </lineage>
</organism>
<dbReference type="OrthoDB" id="8947794at2759"/>
<keyword evidence="3" id="KW-1185">Reference proteome</keyword>
<gene>
    <name evidence="2" type="ORF">DAT39_008960</name>
</gene>